<gene>
    <name evidence="2" type="ORF">CHS0354_024583</name>
</gene>
<proteinExistence type="predicted"/>
<reference evidence="2" key="1">
    <citation type="journal article" date="2021" name="Genome Biol. Evol.">
        <title>A High-Quality Reference Genome for a Parasitic Bivalve with Doubly Uniparental Inheritance (Bivalvia: Unionida).</title>
        <authorList>
            <person name="Smith C.H."/>
        </authorList>
    </citation>
    <scope>NUCLEOTIDE SEQUENCE</scope>
    <source>
        <strain evidence="2">CHS0354</strain>
    </source>
</reference>
<feature type="region of interest" description="Disordered" evidence="1">
    <location>
        <begin position="1"/>
        <end position="32"/>
    </location>
</feature>
<dbReference type="EMBL" id="JAEAOA010001457">
    <property type="protein sequence ID" value="KAK3590845.1"/>
    <property type="molecule type" value="Genomic_DNA"/>
</dbReference>
<accession>A0AAE0SGA9</accession>
<reference evidence="2" key="3">
    <citation type="submission" date="2023-05" db="EMBL/GenBank/DDBJ databases">
        <authorList>
            <person name="Smith C.H."/>
        </authorList>
    </citation>
    <scope>NUCLEOTIDE SEQUENCE</scope>
    <source>
        <strain evidence="2">CHS0354</strain>
        <tissue evidence="2">Mantle</tissue>
    </source>
</reference>
<name>A0AAE0SGA9_9BIVA</name>
<feature type="region of interest" description="Disordered" evidence="1">
    <location>
        <begin position="134"/>
        <end position="154"/>
    </location>
</feature>
<evidence type="ECO:0000313" key="3">
    <source>
        <dbReference type="Proteomes" id="UP001195483"/>
    </source>
</evidence>
<keyword evidence="3" id="KW-1185">Reference proteome</keyword>
<protein>
    <submittedName>
        <fullName evidence="2">Uncharacterized protein</fullName>
    </submittedName>
</protein>
<feature type="compositionally biased region" description="Low complexity" evidence="1">
    <location>
        <begin position="90"/>
        <end position="101"/>
    </location>
</feature>
<evidence type="ECO:0000256" key="1">
    <source>
        <dbReference type="SAM" id="MobiDB-lite"/>
    </source>
</evidence>
<reference evidence="2" key="2">
    <citation type="journal article" date="2021" name="Genome Biol. Evol.">
        <title>Developing a high-quality reference genome for a parasitic bivalve with doubly uniparental inheritance (Bivalvia: Unionida).</title>
        <authorList>
            <person name="Smith C.H."/>
        </authorList>
    </citation>
    <scope>NUCLEOTIDE SEQUENCE</scope>
    <source>
        <strain evidence="2">CHS0354</strain>
        <tissue evidence="2">Mantle</tissue>
    </source>
</reference>
<sequence length="304" mass="34321">MMQKAPLPPDMQKTTSINRDRNLTKTAPPLKESHAIRNLALQATHKQQITTQWPNKELERANQQKHFPNFDYSQEFEDVAQENKGKEHNTNTIITTPSIPSFQARQTQRSKPETPTPQRQMPLYISNKSTVSRSLHKNTGTNTKCTSGPTQQRTANRYRSTKLPTGATPLTLGTELQSGNGTEILLPQHKPQPPRLRDYHLTFTKHRSNGERGGGLLTNIYNSIAEATDINITTMEEPPQLEYQGVQNLVSSVEISNAHNKDWGSTHRDIRCERFEKFARGTRLIILNTGTQPAYALQMDGSLT</sequence>
<dbReference type="Proteomes" id="UP001195483">
    <property type="component" value="Unassembled WGS sequence"/>
</dbReference>
<evidence type="ECO:0000313" key="2">
    <source>
        <dbReference type="EMBL" id="KAK3590845.1"/>
    </source>
</evidence>
<dbReference type="AlphaFoldDB" id="A0AAE0SGA9"/>
<organism evidence="2 3">
    <name type="scientific">Potamilus streckersoni</name>
    <dbReference type="NCBI Taxonomy" id="2493646"/>
    <lineage>
        <taxon>Eukaryota</taxon>
        <taxon>Metazoa</taxon>
        <taxon>Spiralia</taxon>
        <taxon>Lophotrochozoa</taxon>
        <taxon>Mollusca</taxon>
        <taxon>Bivalvia</taxon>
        <taxon>Autobranchia</taxon>
        <taxon>Heteroconchia</taxon>
        <taxon>Palaeoheterodonta</taxon>
        <taxon>Unionida</taxon>
        <taxon>Unionoidea</taxon>
        <taxon>Unionidae</taxon>
        <taxon>Ambleminae</taxon>
        <taxon>Lampsilini</taxon>
        <taxon>Potamilus</taxon>
    </lineage>
</organism>
<comment type="caution">
    <text evidence="2">The sequence shown here is derived from an EMBL/GenBank/DDBJ whole genome shotgun (WGS) entry which is preliminary data.</text>
</comment>
<feature type="region of interest" description="Disordered" evidence="1">
    <location>
        <begin position="82"/>
        <end position="120"/>
    </location>
</feature>